<organism evidence="1 2">
    <name type="scientific">Elysia crispata</name>
    <name type="common">lettuce slug</name>
    <dbReference type="NCBI Taxonomy" id="231223"/>
    <lineage>
        <taxon>Eukaryota</taxon>
        <taxon>Metazoa</taxon>
        <taxon>Spiralia</taxon>
        <taxon>Lophotrochozoa</taxon>
        <taxon>Mollusca</taxon>
        <taxon>Gastropoda</taxon>
        <taxon>Heterobranchia</taxon>
        <taxon>Euthyneura</taxon>
        <taxon>Panpulmonata</taxon>
        <taxon>Sacoglossa</taxon>
        <taxon>Placobranchoidea</taxon>
        <taxon>Plakobranchidae</taxon>
        <taxon>Elysia</taxon>
    </lineage>
</organism>
<name>A0AAE0ZVD5_9GAST</name>
<accession>A0AAE0ZVD5</accession>
<evidence type="ECO:0000313" key="1">
    <source>
        <dbReference type="EMBL" id="KAK3775761.1"/>
    </source>
</evidence>
<gene>
    <name evidence="1" type="ORF">RRG08_067258</name>
</gene>
<protein>
    <submittedName>
        <fullName evidence="1">Uncharacterized protein</fullName>
    </submittedName>
</protein>
<sequence length="129" mass="14888">MLKVLFLKVIAHMQLVNTNKFYVQLKNYQNHLTRQKCIPSSQHGQIPHQNRPSDLSFVLKVFGFSISVALWKWALHDHIITRYNVKMSSVVWSSTIAQPSNFRNPAFNVPVRPPVSLHACREARKILSP</sequence>
<dbReference type="Proteomes" id="UP001283361">
    <property type="component" value="Unassembled WGS sequence"/>
</dbReference>
<proteinExistence type="predicted"/>
<comment type="caution">
    <text evidence="1">The sequence shown here is derived from an EMBL/GenBank/DDBJ whole genome shotgun (WGS) entry which is preliminary data.</text>
</comment>
<reference evidence="1" key="1">
    <citation type="journal article" date="2023" name="G3 (Bethesda)">
        <title>A reference genome for the long-term kleptoplast-retaining sea slug Elysia crispata morphotype clarki.</title>
        <authorList>
            <person name="Eastman K.E."/>
            <person name="Pendleton A.L."/>
            <person name="Shaikh M.A."/>
            <person name="Suttiyut T."/>
            <person name="Ogas R."/>
            <person name="Tomko P."/>
            <person name="Gavelis G."/>
            <person name="Widhalm J.R."/>
            <person name="Wisecaver J.H."/>
        </authorList>
    </citation>
    <scope>NUCLEOTIDE SEQUENCE</scope>
    <source>
        <strain evidence="1">ECLA1</strain>
    </source>
</reference>
<dbReference type="AlphaFoldDB" id="A0AAE0ZVD5"/>
<keyword evidence="2" id="KW-1185">Reference proteome</keyword>
<evidence type="ECO:0000313" key="2">
    <source>
        <dbReference type="Proteomes" id="UP001283361"/>
    </source>
</evidence>
<dbReference type="EMBL" id="JAWDGP010003274">
    <property type="protein sequence ID" value="KAK3775761.1"/>
    <property type="molecule type" value="Genomic_DNA"/>
</dbReference>